<comment type="caution">
    <text evidence="3">The sequence shown here is derived from an EMBL/GenBank/DDBJ whole genome shotgun (WGS) entry which is preliminary data.</text>
</comment>
<name>A0A8H3Z281_VENIN</name>
<accession>A0A8H3Z281</accession>
<gene>
    <name evidence="3" type="ORF">EG328_000248</name>
</gene>
<dbReference type="AlphaFoldDB" id="A0A8H3Z281"/>
<evidence type="ECO:0000256" key="1">
    <source>
        <dbReference type="SAM" id="Coils"/>
    </source>
</evidence>
<sequence>MASQTYVPNFAQEQAYWQPRIAEIEANLSRINGVHRDNLTEDQAKVEAFAFADISKYVNEMNNNPARRSNFYYTKFFLLRASLGGNIDVKKERLSEAQKAYQRVLNAYAGDGKDEIDELGNELNKLRQDLHPNLLLGYGGSGNLIDTNDEHPSEASELLDRYESER</sequence>
<protein>
    <submittedName>
        <fullName evidence="3">Uncharacterized protein</fullName>
    </submittedName>
</protein>
<evidence type="ECO:0000313" key="4">
    <source>
        <dbReference type="Proteomes" id="UP000447873"/>
    </source>
</evidence>
<evidence type="ECO:0000313" key="3">
    <source>
        <dbReference type="EMBL" id="KAE9980513.1"/>
    </source>
</evidence>
<feature type="compositionally biased region" description="Basic and acidic residues" evidence="2">
    <location>
        <begin position="148"/>
        <end position="166"/>
    </location>
</feature>
<feature type="coiled-coil region" evidence="1">
    <location>
        <begin position="87"/>
        <end position="129"/>
    </location>
</feature>
<keyword evidence="1" id="KW-0175">Coiled coil</keyword>
<evidence type="ECO:0000256" key="2">
    <source>
        <dbReference type="SAM" id="MobiDB-lite"/>
    </source>
</evidence>
<feature type="region of interest" description="Disordered" evidence="2">
    <location>
        <begin position="145"/>
        <end position="166"/>
    </location>
</feature>
<proteinExistence type="predicted"/>
<reference evidence="3 4" key="1">
    <citation type="submission" date="2018-12" db="EMBL/GenBank/DDBJ databases">
        <title>Venturia inaequalis Genome Resource.</title>
        <authorList>
            <person name="Lichtner F.J."/>
        </authorList>
    </citation>
    <scope>NUCLEOTIDE SEQUENCE [LARGE SCALE GENOMIC DNA]</scope>
    <source>
        <strain evidence="3 4">120213</strain>
    </source>
</reference>
<organism evidence="3 4">
    <name type="scientific">Venturia inaequalis</name>
    <name type="common">Apple scab fungus</name>
    <dbReference type="NCBI Taxonomy" id="5025"/>
    <lineage>
        <taxon>Eukaryota</taxon>
        <taxon>Fungi</taxon>
        <taxon>Dikarya</taxon>
        <taxon>Ascomycota</taxon>
        <taxon>Pezizomycotina</taxon>
        <taxon>Dothideomycetes</taxon>
        <taxon>Pleosporomycetidae</taxon>
        <taxon>Venturiales</taxon>
        <taxon>Venturiaceae</taxon>
        <taxon>Venturia</taxon>
    </lineage>
</organism>
<dbReference type="EMBL" id="WNWS01000102">
    <property type="protein sequence ID" value="KAE9980513.1"/>
    <property type="molecule type" value="Genomic_DNA"/>
</dbReference>
<dbReference type="Proteomes" id="UP000447873">
    <property type="component" value="Unassembled WGS sequence"/>
</dbReference>